<reference evidence="1 2" key="1">
    <citation type="journal article" date="2022" name="Hortic Res">
        <title>A haplotype resolved chromosomal level avocado genome allows analysis of novel avocado genes.</title>
        <authorList>
            <person name="Nath O."/>
            <person name="Fletcher S.J."/>
            <person name="Hayward A."/>
            <person name="Shaw L.M."/>
            <person name="Masouleh A.K."/>
            <person name="Furtado A."/>
            <person name="Henry R.J."/>
            <person name="Mitter N."/>
        </authorList>
    </citation>
    <scope>NUCLEOTIDE SEQUENCE [LARGE SCALE GENOMIC DNA]</scope>
    <source>
        <strain evidence="2">cv. Hass</strain>
    </source>
</reference>
<evidence type="ECO:0000313" key="1">
    <source>
        <dbReference type="EMBL" id="KAJ8629182.1"/>
    </source>
</evidence>
<comment type="caution">
    <text evidence="1">The sequence shown here is derived from an EMBL/GenBank/DDBJ whole genome shotgun (WGS) entry which is preliminary data.</text>
</comment>
<protein>
    <submittedName>
        <fullName evidence="1">Uncharacterized protein</fullName>
    </submittedName>
</protein>
<dbReference type="Proteomes" id="UP001234297">
    <property type="component" value="Chromosome 7"/>
</dbReference>
<accession>A0ACC2L757</accession>
<organism evidence="1 2">
    <name type="scientific">Persea americana</name>
    <name type="common">Avocado</name>
    <dbReference type="NCBI Taxonomy" id="3435"/>
    <lineage>
        <taxon>Eukaryota</taxon>
        <taxon>Viridiplantae</taxon>
        <taxon>Streptophyta</taxon>
        <taxon>Embryophyta</taxon>
        <taxon>Tracheophyta</taxon>
        <taxon>Spermatophyta</taxon>
        <taxon>Magnoliopsida</taxon>
        <taxon>Magnoliidae</taxon>
        <taxon>Laurales</taxon>
        <taxon>Lauraceae</taxon>
        <taxon>Persea</taxon>
    </lineage>
</organism>
<keyword evidence="2" id="KW-1185">Reference proteome</keyword>
<evidence type="ECO:0000313" key="2">
    <source>
        <dbReference type="Proteomes" id="UP001234297"/>
    </source>
</evidence>
<dbReference type="EMBL" id="CM056815">
    <property type="protein sequence ID" value="KAJ8629182.1"/>
    <property type="molecule type" value="Genomic_DNA"/>
</dbReference>
<name>A0ACC2L757_PERAE</name>
<gene>
    <name evidence="1" type="ORF">MRB53_022505</name>
</gene>
<sequence>MLHTFSSDQSSLAERGRDGTGFGISTVLGKLISAIFVLIFALVGSLIGTMTGAFIGHATESGFFRGAAVGAISGAVFSIEVFESSLLLWQSDESGVWSLLYMVDVFSNLLSGRLVREQVGPVMFSAVQNQMSAVERTAEEVPDIFAMEGTKGLSGESVNMLPKMKITTTNNLDASGEQIGCSVCLQDFQVGETVRSLPHCQHMFHLPCIDNWLIRHASCPLCRCDI</sequence>
<proteinExistence type="predicted"/>